<keyword evidence="3" id="KW-0560">Oxidoreductase</keyword>
<name>A0A7Y9XVR2_9SPHN</name>
<dbReference type="Proteomes" id="UP000522081">
    <property type="component" value="Unassembled WGS sequence"/>
</dbReference>
<evidence type="ECO:0000313" key="3">
    <source>
        <dbReference type="EMBL" id="NYH95501.1"/>
    </source>
</evidence>
<dbReference type="Pfam" id="PF00106">
    <property type="entry name" value="adh_short"/>
    <property type="match status" value="1"/>
</dbReference>
<comment type="similarity">
    <text evidence="1 2">Belongs to the short-chain dehydrogenases/reductases (SDR) family.</text>
</comment>
<dbReference type="GO" id="GO:0004316">
    <property type="term" value="F:3-oxoacyl-[acyl-carrier-protein] reductase (NADPH) activity"/>
    <property type="evidence" value="ECO:0007669"/>
    <property type="project" value="UniProtKB-EC"/>
</dbReference>
<dbReference type="Gene3D" id="3.40.50.720">
    <property type="entry name" value="NAD(P)-binding Rossmann-like Domain"/>
    <property type="match status" value="1"/>
</dbReference>
<dbReference type="EC" id="1.1.1.30" evidence="3"/>
<dbReference type="AlphaFoldDB" id="A0A7Y9XVR2"/>
<dbReference type="PANTHER" id="PTHR42879">
    <property type="entry name" value="3-OXOACYL-(ACYL-CARRIER-PROTEIN) REDUCTASE"/>
    <property type="match status" value="1"/>
</dbReference>
<protein>
    <submittedName>
        <fullName evidence="3">3-hydroxybutyrate dehydrogenase/3-oxoacyl-[acyl-carrier protein] reductase</fullName>
        <ecNumber evidence="3">1.1.1.100</ecNumber>
        <ecNumber evidence="3">1.1.1.30</ecNumber>
    </submittedName>
</protein>
<dbReference type="InterPro" id="IPR050259">
    <property type="entry name" value="SDR"/>
</dbReference>
<comment type="caution">
    <text evidence="3">The sequence shown here is derived from an EMBL/GenBank/DDBJ whole genome shotgun (WGS) entry which is preliminary data.</text>
</comment>
<dbReference type="InterPro" id="IPR036291">
    <property type="entry name" value="NAD(P)-bd_dom_sf"/>
</dbReference>
<proteinExistence type="inferred from homology"/>
<dbReference type="InterPro" id="IPR002347">
    <property type="entry name" value="SDR_fam"/>
</dbReference>
<accession>A0A7Y9XVR2</accession>
<gene>
    <name evidence="3" type="ORF">FHS75_001820</name>
</gene>
<dbReference type="CDD" id="cd05233">
    <property type="entry name" value="SDR_c"/>
    <property type="match status" value="1"/>
</dbReference>
<dbReference type="EC" id="1.1.1.100" evidence="3"/>
<sequence>MTGNDTDRVALVTAATSSLGRAMAERLLADGFRVVISGRNTEKGARAAEELSSDGRAVFFACNALDQSQSEAMVDEVVERFGRLDVLINNAGGSSGFAPVHELADEAWEQAFLWNVSSAFWTVRRAIPTMLGNGFGRIVNISSVQGKQANRPNTSHYVASKHALNGFTKAVALEYGQRGVTCNAICVGAVETDLMQTAGRKAAEAAGVSYEDYKQRYADASMIRRLNTTDEVAAMASLLASDAGAGITGAILNVDGGTCPY</sequence>
<evidence type="ECO:0000256" key="1">
    <source>
        <dbReference type="ARBA" id="ARBA00006484"/>
    </source>
</evidence>
<dbReference type="RefSeq" id="WP_179407342.1">
    <property type="nucleotide sequence ID" value="NZ_BMGF01000002.1"/>
</dbReference>
<dbReference type="GO" id="GO:0003858">
    <property type="term" value="F:3-hydroxybutyrate dehydrogenase activity"/>
    <property type="evidence" value="ECO:0007669"/>
    <property type="project" value="UniProtKB-EC"/>
</dbReference>
<keyword evidence="4" id="KW-1185">Reference proteome</keyword>
<dbReference type="PRINTS" id="PR00080">
    <property type="entry name" value="SDRFAMILY"/>
</dbReference>
<dbReference type="EMBL" id="JACBZF010000002">
    <property type="protein sequence ID" value="NYH95501.1"/>
    <property type="molecule type" value="Genomic_DNA"/>
</dbReference>
<organism evidence="3 4">
    <name type="scientific">Novosphingobium marinum</name>
    <dbReference type="NCBI Taxonomy" id="1514948"/>
    <lineage>
        <taxon>Bacteria</taxon>
        <taxon>Pseudomonadati</taxon>
        <taxon>Pseudomonadota</taxon>
        <taxon>Alphaproteobacteria</taxon>
        <taxon>Sphingomonadales</taxon>
        <taxon>Sphingomonadaceae</taxon>
        <taxon>Novosphingobium</taxon>
    </lineage>
</organism>
<dbReference type="SUPFAM" id="SSF51735">
    <property type="entry name" value="NAD(P)-binding Rossmann-fold domains"/>
    <property type="match status" value="1"/>
</dbReference>
<evidence type="ECO:0000256" key="2">
    <source>
        <dbReference type="RuleBase" id="RU000363"/>
    </source>
</evidence>
<dbReference type="PRINTS" id="PR00081">
    <property type="entry name" value="GDHRDH"/>
</dbReference>
<dbReference type="PROSITE" id="PS00061">
    <property type="entry name" value="ADH_SHORT"/>
    <property type="match status" value="1"/>
</dbReference>
<dbReference type="FunFam" id="3.40.50.720:FF:000084">
    <property type="entry name" value="Short-chain dehydrogenase reductase"/>
    <property type="match status" value="1"/>
</dbReference>
<reference evidence="3 4" key="1">
    <citation type="submission" date="2020-07" db="EMBL/GenBank/DDBJ databases">
        <title>Genomic Encyclopedia of Type Strains, Phase IV (KMG-IV): sequencing the most valuable type-strain genomes for metagenomic binning, comparative biology and taxonomic classification.</title>
        <authorList>
            <person name="Goeker M."/>
        </authorList>
    </citation>
    <scope>NUCLEOTIDE SEQUENCE [LARGE SCALE GENOMIC DNA]</scope>
    <source>
        <strain evidence="3 4">DSM 29043</strain>
    </source>
</reference>
<evidence type="ECO:0000313" key="4">
    <source>
        <dbReference type="Proteomes" id="UP000522081"/>
    </source>
</evidence>
<dbReference type="InterPro" id="IPR020904">
    <property type="entry name" value="Sc_DH/Rdtase_CS"/>
</dbReference>
<dbReference type="GO" id="GO:0032787">
    <property type="term" value="P:monocarboxylic acid metabolic process"/>
    <property type="evidence" value="ECO:0007669"/>
    <property type="project" value="UniProtKB-ARBA"/>
</dbReference>
<dbReference type="PANTHER" id="PTHR42879:SF2">
    <property type="entry name" value="3-OXOACYL-[ACYL-CARRIER-PROTEIN] REDUCTASE FABG"/>
    <property type="match status" value="1"/>
</dbReference>